<evidence type="ECO:0000313" key="2">
    <source>
        <dbReference type="Proteomes" id="UP000509510"/>
    </source>
</evidence>
<dbReference type="AlphaFoldDB" id="A0A7H8QH72"/>
<keyword evidence="2" id="KW-1185">Reference proteome</keyword>
<reference evidence="2" key="1">
    <citation type="submission" date="2020-06" db="EMBL/GenBank/DDBJ databases">
        <title>A chromosome-scale genome assembly of Talaromyces rugulosus W13939.</title>
        <authorList>
            <person name="Wang B."/>
            <person name="Guo L."/>
            <person name="Ye K."/>
            <person name="Wang L."/>
        </authorList>
    </citation>
    <scope>NUCLEOTIDE SEQUENCE [LARGE SCALE GENOMIC DNA]</scope>
    <source>
        <strain evidence="2">W13939</strain>
    </source>
</reference>
<dbReference type="EMBL" id="CP055898">
    <property type="protein sequence ID" value="QKX53308.1"/>
    <property type="molecule type" value="Genomic_DNA"/>
</dbReference>
<dbReference type="OrthoDB" id="4227422at2759"/>
<accession>A0A7H8QH72</accession>
<dbReference type="KEGG" id="trg:TRUGW13939_00386"/>
<dbReference type="GeneID" id="55987899"/>
<dbReference type="RefSeq" id="XP_035339487.1">
    <property type="nucleotide sequence ID" value="XM_035483594.1"/>
</dbReference>
<organism evidence="1 2">
    <name type="scientific">Talaromyces rugulosus</name>
    <name type="common">Penicillium rugulosum</name>
    <dbReference type="NCBI Taxonomy" id="121627"/>
    <lineage>
        <taxon>Eukaryota</taxon>
        <taxon>Fungi</taxon>
        <taxon>Dikarya</taxon>
        <taxon>Ascomycota</taxon>
        <taxon>Pezizomycotina</taxon>
        <taxon>Eurotiomycetes</taxon>
        <taxon>Eurotiomycetidae</taxon>
        <taxon>Eurotiales</taxon>
        <taxon>Trichocomaceae</taxon>
        <taxon>Talaromyces</taxon>
        <taxon>Talaromyces sect. Islandici</taxon>
    </lineage>
</organism>
<proteinExistence type="predicted"/>
<gene>
    <name evidence="1" type="ORF">TRUGW13939_00386</name>
</gene>
<protein>
    <submittedName>
        <fullName evidence="1">Uncharacterized protein</fullName>
    </submittedName>
</protein>
<name>A0A7H8QH72_TALRU</name>
<sequence length="325" mass="37449">MASTTSRIRNKLNALWDALLHKDMSQNLGQNQVIEPLFLKSKQIYLIDHDFSSTKVEDRYPPVLFEPCPQSLLDRNPVDIAGYDDPQFGNRVTEFQDYVAGAELSSIRHCTNRVSSQLGAWAYTFTRRDTTSAFVNLQIMRGIYPIEEPHGILLSKGFTMSTRDMKWSANMYEHNLVVWEKELPHVIVLSKQSQIGTDDSIMYGELAQLVTIMRNRACQPEEVLIDEDQNFEDEKEEQDARWPVRSKYVFGLEQRFPVLMVSIVGPQHGRIFFACMDGHDDLIIRKSSLFSFERLATAPWDLFSRFLLSGPLLEDKHGNLISPRR</sequence>
<evidence type="ECO:0000313" key="1">
    <source>
        <dbReference type="EMBL" id="QKX53308.1"/>
    </source>
</evidence>
<dbReference type="Proteomes" id="UP000509510">
    <property type="component" value="Chromosome I"/>
</dbReference>